<evidence type="ECO:0000313" key="2">
    <source>
        <dbReference type="EMBL" id="SDJ30545.1"/>
    </source>
</evidence>
<keyword evidence="1" id="KW-0812">Transmembrane</keyword>
<dbReference type="RefSeq" id="WP_092698964.1">
    <property type="nucleotide sequence ID" value="NZ_FNFC01000002.1"/>
</dbReference>
<feature type="transmembrane region" description="Helical" evidence="1">
    <location>
        <begin position="153"/>
        <end position="173"/>
    </location>
</feature>
<gene>
    <name evidence="2" type="ORF">SAMN05216226_10255</name>
</gene>
<dbReference type="Pfam" id="PF24363">
    <property type="entry name" value="DUF7519"/>
    <property type="match status" value="1"/>
</dbReference>
<sequence>MSVDSDWTAFEYQPPTAGAAAALGGSFVAAVALASFRLSLAVGVTAGGFLLAAGLFRGSHRIVTAGAGVMFGALCLLVGTDGAVVPALVAAGGIVVAYDAGRYTVRIGSQVGADGRATRAVVSHVGQTAGVTAASGVVGAGIYYVSPTQQPESAVVVLLAAVTLLISGLVLAGSASRSG</sequence>
<dbReference type="Proteomes" id="UP000198856">
    <property type="component" value="Unassembled WGS sequence"/>
</dbReference>
<dbReference type="STRING" id="890420.SAMN05216226_10255"/>
<organism evidence="2 3">
    <name type="scientific">Halovenus aranensis</name>
    <dbReference type="NCBI Taxonomy" id="890420"/>
    <lineage>
        <taxon>Archaea</taxon>
        <taxon>Methanobacteriati</taxon>
        <taxon>Methanobacteriota</taxon>
        <taxon>Stenosarchaea group</taxon>
        <taxon>Halobacteria</taxon>
        <taxon>Halobacteriales</taxon>
        <taxon>Haloarculaceae</taxon>
        <taxon>Halovenus</taxon>
    </lineage>
</organism>
<dbReference type="AlphaFoldDB" id="A0A1G8SP79"/>
<keyword evidence="3" id="KW-1185">Reference proteome</keyword>
<keyword evidence="1" id="KW-1133">Transmembrane helix</keyword>
<reference evidence="2 3" key="1">
    <citation type="submission" date="2016-10" db="EMBL/GenBank/DDBJ databases">
        <authorList>
            <person name="de Groot N.N."/>
        </authorList>
    </citation>
    <scope>NUCLEOTIDE SEQUENCE [LARGE SCALE GENOMIC DNA]</scope>
    <source>
        <strain evidence="2 3">IBRC-M10015</strain>
    </source>
</reference>
<keyword evidence="1" id="KW-0472">Membrane</keyword>
<evidence type="ECO:0000313" key="3">
    <source>
        <dbReference type="Proteomes" id="UP000198856"/>
    </source>
</evidence>
<accession>A0A1G8SP79</accession>
<dbReference type="EMBL" id="FNFC01000002">
    <property type="protein sequence ID" value="SDJ30545.1"/>
    <property type="molecule type" value="Genomic_DNA"/>
</dbReference>
<evidence type="ECO:0000256" key="1">
    <source>
        <dbReference type="SAM" id="Phobius"/>
    </source>
</evidence>
<name>A0A1G8SP79_9EURY</name>
<feature type="transmembrane region" description="Helical" evidence="1">
    <location>
        <begin position="65"/>
        <end position="98"/>
    </location>
</feature>
<protein>
    <submittedName>
        <fullName evidence="2">Uncharacterized protein</fullName>
    </submittedName>
</protein>
<proteinExistence type="predicted"/>
<feature type="transmembrane region" description="Helical" evidence="1">
    <location>
        <begin position="20"/>
        <end position="53"/>
    </location>
</feature>
<dbReference type="InterPro" id="IPR055941">
    <property type="entry name" value="DUF7519"/>
</dbReference>